<dbReference type="Pfam" id="PF17389">
    <property type="entry name" value="Bac_rhamnosid6H"/>
    <property type="match status" value="1"/>
</dbReference>
<comment type="caution">
    <text evidence="7">The sequence shown here is derived from an EMBL/GenBank/DDBJ whole genome shotgun (WGS) entry which is preliminary data.</text>
</comment>
<dbReference type="InterPro" id="IPR035398">
    <property type="entry name" value="Bac_rhamnosid_C"/>
</dbReference>
<evidence type="ECO:0000313" key="8">
    <source>
        <dbReference type="Proteomes" id="UP000770785"/>
    </source>
</evidence>
<dbReference type="CDD" id="cd16031">
    <property type="entry name" value="G6S_like"/>
    <property type="match status" value="1"/>
</dbReference>
<dbReference type="PANTHER" id="PTHR45953">
    <property type="entry name" value="IDURONATE 2-SULFATASE"/>
    <property type="match status" value="1"/>
</dbReference>
<protein>
    <submittedName>
        <fullName evidence="7">Arylsulfatase A-like enzyme</fullName>
    </submittedName>
</protein>
<keyword evidence="1" id="KW-0479">Metal-binding</keyword>
<accession>A0ABX0XDC5</accession>
<organism evidence="7 8">
    <name type="scientific">Neolewinella antarctica</name>
    <dbReference type="NCBI Taxonomy" id="442734"/>
    <lineage>
        <taxon>Bacteria</taxon>
        <taxon>Pseudomonadati</taxon>
        <taxon>Bacteroidota</taxon>
        <taxon>Saprospiria</taxon>
        <taxon>Saprospirales</taxon>
        <taxon>Lewinellaceae</taxon>
        <taxon>Neolewinella</taxon>
    </lineage>
</organism>
<evidence type="ECO:0000259" key="6">
    <source>
        <dbReference type="Pfam" id="PF17390"/>
    </source>
</evidence>
<keyword evidence="8" id="KW-1185">Reference proteome</keyword>
<dbReference type="Proteomes" id="UP000770785">
    <property type="component" value="Unassembled WGS sequence"/>
</dbReference>
<evidence type="ECO:0000259" key="4">
    <source>
        <dbReference type="Pfam" id="PF00884"/>
    </source>
</evidence>
<dbReference type="Gene3D" id="2.60.40.10">
    <property type="entry name" value="Immunoglobulins"/>
    <property type="match status" value="1"/>
</dbReference>
<evidence type="ECO:0000256" key="3">
    <source>
        <dbReference type="SAM" id="SignalP"/>
    </source>
</evidence>
<feature type="domain" description="Alpha-L-rhamnosidase six-hairpin glycosidase" evidence="5">
    <location>
        <begin position="753"/>
        <end position="1095"/>
    </location>
</feature>
<sequence length="1199" mass="135558">MQQLSYPMNSANALLLCLLCGLISPILRAQTPTTDRPNIIFILTDDQRFDAIGYAGNELISTPEMDKLAAEGSYFNHAMVTTPICAASRASILSGVYERTHRFNFQTGDIREEYMENAYPTVLRGNGYHTGFYGKYGIRYQGEAEMFDEYETYDRNGAYPDRRGYFYKTIDGDTVHLTRYTGQQGLDFLDKNAGTDEPFCLALNFSAPHAHDNAEDQYFWQAETDNLLASTTIPAPALGAQKYFDALPGPVKAGFNRLRWTWRYDTPEKYQHSVKGYYRMLSGIDLEIGKLRAELERKGIADNTVIIVMGDNGYFLGERQLAGKWLMYDNSVRVPLIVYDPRGPRHVDSDVMALNIDVPATILDLAGARQPATYQGQSLLPIVNGQTKQLTVRDTVLIEHIWDFDKIPPSEGVRTKDWKYFRYVDDQRAEELYNLNDDPLEINNLASNPDYRANLLALRKKCNQLIAEYSDNYSDAPAELSIEYIREPATIVLRDPTPEFGWVVPSGAEFQAAYQVLVASSRTNIDANYGDVWNSKKVADPENFGIEYDGLALDPNKSYFWKVRIWDDVNRLSRYSESQQFRGVDATTNNSIALSSDGAGTKGDAGGNYLTTTNITELERIKPVLVEQRGDALFVDFGKAAYANMEIEHTAKRKGALTIRIGESVKNGRIDPVPGGHIRYQEITLPVMKGTHTYQLPIVPDERNTKPLAIHLPDSIPVLLPFRYAEVLGASGVSGMKSSDFTQLMYANYWDDDASSFTSDNDILNQIWDFCRYSIKMTTFAGLYVDGDRERIPYEADAYLQQLSHYTTDREYAIARRTIEYFMEYPTWPTEWQQHVALMFHADYMYTGNTELIEKYYDQLKHKTLVELQGEDNMVSSTRVTPAFMKKLGFGERKDVLKDIVDWPPAGWQGNPEVTGERDGFVFMPNNTVINALFYKNMLIMAEFARVLDKPDEALDFELRALKVKQAVNATMLDRGKGYYVDGEGTDHSSVHANMFPLAFGMVPDNYKKSVGEYIKSRGMAASVYGSQYLMEALYEADMDQYALEMLADTTGDRNWYNMIREGSTVSMEAWGFKYKPNLDWNHAWGAAPANIIPRQLWGIQPKTPGYGVATIRPSLGNLKESSIKVPTLRGPINADFKWVSDRKQVYTIELPANMVGEFTLPLDDGQALSLNGKKVNLAFGSVRLLPGKNLLEINVNSF</sequence>
<dbReference type="Pfam" id="PF17390">
    <property type="entry name" value="Bac_rhamnosid_C"/>
    <property type="match status" value="1"/>
</dbReference>
<dbReference type="Gene3D" id="3.40.720.10">
    <property type="entry name" value="Alkaline Phosphatase, subunit A"/>
    <property type="match status" value="1"/>
</dbReference>
<dbReference type="SUPFAM" id="SSF53649">
    <property type="entry name" value="Alkaline phosphatase-like"/>
    <property type="match status" value="1"/>
</dbReference>
<dbReference type="InterPro" id="IPR008928">
    <property type="entry name" value="6-hairpin_glycosidase_sf"/>
</dbReference>
<evidence type="ECO:0000259" key="5">
    <source>
        <dbReference type="Pfam" id="PF17389"/>
    </source>
</evidence>
<proteinExistence type="predicted"/>
<dbReference type="InterPro" id="IPR035396">
    <property type="entry name" value="Bac_rhamnosid6H"/>
</dbReference>
<name>A0ABX0XDC5_9BACT</name>
<evidence type="ECO:0000313" key="7">
    <source>
        <dbReference type="EMBL" id="NJC26894.1"/>
    </source>
</evidence>
<dbReference type="PANTHER" id="PTHR45953:SF1">
    <property type="entry name" value="IDURONATE 2-SULFATASE"/>
    <property type="match status" value="1"/>
</dbReference>
<keyword evidence="3" id="KW-0732">Signal</keyword>
<feature type="domain" description="Sulfatase N-terminal" evidence="4">
    <location>
        <begin position="37"/>
        <end position="368"/>
    </location>
</feature>
<keyword evidence="2" id="KW-0378">Hydrolase</keyword>
<feature type="chain" id="PRO_5046875738" evidence="3">
    <location>
        <begin position="30"/>
        <end position="1199"/>
    </location>
</feature>
<dbReference type="SUPFAM" id="SSF48208">
    <property type="entry name" value="Six-hairpin glycosidases"/>
    <property type="match status" value="1"/>
</dbReference>
<gene>
    <name evidence="7" type="ORF">GGR27_002404</name>
</gene>
<dbReference type="InterPro" id="IPR017850">
    <property type="entry name" value="Alkaline_phosphatase_core_sf"/>
</dbReference>
<dbReference type="Pfam" id="PF00884">
    <property type="entry name" value="Sulfatase"/>
    <property type="match status" value="1"/>
</dbReference>
<dbReference type="EMBL" id="JAATJH010000003">
    <property type="protein sequence ID" value="NJC26894.1"/>
    <property type="molecule type" value="Genomic_DNA"/>
</dbReference>
<feature type="signal peptide" evidence="3">
    <location>
        <begin position="1"/>
        <end position="29"/>
    </location>
</feature>
<dbReference type="Gene3D" id="1.50.10.10">
    <property type="match status" value="1"/>
</dbReference>
<evidence type="ECO:0000256" key="1">
    <source>
        <dbReference type="ARBA" id="ARBA00022723"/>
    </source>
</evidence>
<dbReference type="InterPro" id="IPR012341">
    <property type="entry name" value="6hp_glycosidase-like_sf"/>
</dbReference>
<dbReference type="RefSeq" id="WP_245184623.1">
    <property type="nucleotide sequence ID" value="NZ_JAATJH010000003.1"/>
</dbReference>
<reference evidence="7 8" key="1">
    <citation type="submission" date="2020-03" db="EMBL/GenBank/DDBJ databases">
        <title>Genomic Encyclopedia of Type Strains, Phase IV (KMG-IV): sequencing the most valuable type-strain genomes for metagenomic binning, comparative biology and taxonomic classification.</title>
        <authorList>
            <person name="Goeker M."/>
        </authorList>
    </citation>
    <scope>NUCLEOTIDE SEQUENCE [LARGE SCALE GENOMIC DNA]</scope>
    <source>
        <strain evidence="7 8">DSM 105096</strain>
    </source>
</reference>
<dbReference type="Pfam" id="PF25788">
    <property type="entry name" value="Ig_Rha78A_N"/>
    <property type="match status" value="1"/>
</dbReference>
<dbReference type="InterPro" id="IPR000917">
    <property type="entry name" value="Sulfatase_N"/>
</dbReference>
<dbReference type="InterPro" id="IPR013783">
    <property type="entry name" value="Ig-like_fold"/>
</dbReference>
<feature type="domain" description="Alpha-L-rhamnosidase C-terminal" evidence="6">
    <location>
        <begin position="1099"/>
        <end position="1168"/>
    </location>
</feature>
<dbReference type="Gene3D" id="2.60.420.10">
    <property type="entry name" value="Maltose phosphorylase, domain 3"/>
    <property type="match status" value="1"/>
</dbReference>
<evidence type="ECO:0000256" key="2">
    <source>
        <dbReference type="ARBA" id="ARBA00022801"/>
    </source>
</evidence>